<proteinExistence type="predicted"/>
<keyword evidence="3" id="KW-0274">FAD</keyword>
<evidence type="ECO:0000256" key="1">
    <source>
        <dbReference type="ARBA" id="ARBA00001974"/>
    </source>
</evidence>
<dbReference type="InterPro" id="IPR027477">
    <property type="entry name" value="Succ_DH/fumarate_Rdtase_cat_sf"/>
</dbReference>
<accession>B9Y536</accession>
<dbReference type="PANTHER" id="PTHR43400">
    <property type="entry name" value="FUMARATE REDUCTASE"/>
    <property type="match status" value="1"/>
</dbReference>
<dbReference type="SUPFAM" id="SSF51905">
    <property type="entry name" value="FAD/NAD(P)-binding domain"/>
    <property type="match status" value="1"/>
</dbReference>
<reference evidence="6 7" key="2">
    <citation type="submission" date="2009-02" db="EMBL/GenBank/DDBJ databases">
        <title>Draft genome sequence of Holdemania filiformis DSM 12042.</title>
        <authorList>
            <person name="Sudarsanam P."/>
            <person name="Ley R."/>
            <person name="Guruge J."/>
            <person name="Turnbaugh P.J."/>
            <person name="Mahowald M."/>
            <person name="Liep D."/>
            <person name="Gordon J."/>
        </authorList>
    </citation>
    <scope>NUCLEOTIDE SEQUENCE [LARGE SCALE GENOMIC DNA]</scope>
    <source>
        <strain evidence="6 7">DSM 12042</strain>
    </source>
</reference>
<dbReference type="AlphaFoldDB" id="B9Y536"/>
<dbReference type="GO" id="GO:0008202">
    <property type="term" value="P:steroid metabolic process"/>
    <property type="evidence" value="ECO:0007669"/>
    <property type="project" value="UniProtKB-ARBA"/>
</dbReference>
<dbReference type="Proteomes" id="UP000005950">
    <property type="component" value="Unassembled WGS sequence"/>
</dbReference>
<dbReference type="InterPro" id="IPR036188">
    <property type="entry name" value="FAD/NAD-bd_sf"/>
</dbReference>
<name>B9Y536_9FIRM</name>
<reference evidence="6 7" key="1">
    <citation type="submission" date="2008-12" db="EMBL/GenBank/DDBJ databases">
        <authorList>
            <person name="Fulton L."/>
            <person name="Clifton S."/>
            <person name="Fulton B."/>
            <person name="Xu J."/>
            <person name="Minx P."/>
            <person name="Pepin K.H."/>
            <person name="Johnson M."/>
            <person name="Bhonagiri V."/>
            <person name="Nash W.E."/>
            <person name="Mardis E.R."/>
            <person name="Wilson R.K."/>
        </authorList>
    </citation>
    <scope>NUCLEOTIDE SEQUENCE [LARGE SCALE GENOMIC DNA]</scope>
    <source>
        <strain evidence="6 7">DSM 12042</strain>
    </source>
</reference>
<comment type="caution">
    <text evidence="6">The sequence shown here is derived from an EMBL/GenBank/DDBJ whole genome shotgun (WGS) entry which is preliminary data.</text>
</comment>
<evidence type="ECO:0000256" key="4">
    <source>
        <dbReference type="ARBA" id="ARBA00023002"/>
    </source>
</evidence>
<dbReference type="Gene3D" id="3.90.700.10">
    <property type="entry name" value="Succinate dehydrogenase/fumarate reductase flavoprotein, catalytic domain"/>
    <property type="match status" value="1"/>
</dbReference>
<keyword evidence="4" id="KW-0560">Oxidoreductase</keyword>
<dbReference type="PANTHER" id="PTHR43400:SF10">
    <property type="entry name" value="3-OXOSTEROID 1-DEHYDROGENASE"/>
    <property type="match status" value="1"/>
</dbReference>
<evidence type="ECO:0000313" key="6">
    <source>
        <dbReference type="EMBL" id="EEF68949.1"/>
    </source>
</evidence>
<dbReference type="STRING" id="545696.HOLDEFILI_00917"/>
<evidence type="ECO:0000259" key="5">
    <source>
        <dbReference type="Pfam" id="PF00890"/>
    </source>
</evidence>
<dbReference type="Pfam" id="PF00890">
    <property type="entry name" value="FAD_binding_2"/>
    <property type="match status" value="1"/>
</dbReference>
<comment type="cofactor">
    <cofactor evidence="1">
        <name>FAD</name>
        <dbReference type="ChEBI" id="CHEBI:57692"/>
    </cofactor>
</comment>
<dbReference type="OrthoDB" id="9806724at2"/>
<dbReference type="HOGENOM" id="CLU_011398_4_3_9"/>
<sequence>MAQGASADRDPVQRELVSALSGETLDWLVDNGVEFSDKVTQGVGSTAYRAHQSMPDANELVSGLKDAAVQKGVTIQYEMPVQSFVTDDQGRVTGVIASQNGQPVEYTAKAVIIASGGFGGSPEMLSKYWGDEYAKMTYAGSPGTTGEMIEEAAKLGAKLTDMDKAAYGSPTVEVSKNMLITAMVLSGGAILTDSTGSRFCNETGDPFDTSKSVVETQEPFVFEIFDQNVADNVYKVSVYQNMGIVEQADTVEELAEKVGLPADTLKATIEQYNAAVESGKDEFGRTIFTQPLTTAPFYCVKVAAGGVMTFGGLTLDDQCRVLKEDGTVIEGLYSAGEATGGYRAYGYVCGDANAHAAVTGKVAGESAAAYAAQ</sequence>
<feature type="domain" description="FAD-dependent oxidoreductase 2 FAD-binding" evidence="5">
    <location>
        <begin position="15"/>
        <end position="350"/>
    </location>
</feature>
<dbReference type="SUPFAM" id="SSF56425">
    <property type="entry name" value="Succinate dehydrogenase/fumarate reductase flavoprotein, catalytic domain"/>
    <property type="match status" value="1"/>
</dbReference>
<dbReference type="eggNOG" id="COG1053">
    <property type="taxonomic scope" value="Bacteria"/>
</dbReference>
<dbReference type="InterPro" id="IPR050315">
    <property type="entry name" value="FAD-oxidoreductase_2"/>
</dbReference>
<gene>
    <name evidence="6" type="ORF">HOLDEFILI_00917</name>
</gene>
<evidence type="ECO:0000313" key="7">
    <source>
        <dbReference type="Proteomes" id="UP000005950"/>
    </source>
</evidence>
<protein>
    <submittedName>
        <fullName evidence="6">FAD binding domain protein</fullName>
    </submittedName>
</protein>
<organism evidence="6 7">
    <name type="scientific">Holdemania filiformis DSM 12042</name>
    <dbReference type="NCBI Taxonomy" id="545696"/>
    <lineage>
        <taxon>Bacteria</taxon>
        <taxon>Bacillati</taxon>
        <taxon>Bacillota</taxon>
        <taxon>Erysipelotrichia</taxon>
        <taxon>Erysipelotrichales</taxon>
        <taxon>Erysipelotrichaceae</taxon>
        <taxon>Holdemania</taxon>
    </lineage>
</organism>
<dbReference type="InterPro" id="IPR003953">
    <property type="entry name" value="FAD-dep_OxRdtase_2_FAD-bd"/>
</dbReference>
<dbReference type="Gene3D" id="3.50.50.60">
    <property type="entry name" value="FAD/NAD(P)-binding domain"/>
    <property type="match status" value="1"/>
</dbReference>
<evidence type="ECO:0000256" key="3">
    <source>
        <dbReference type="ARBA" id="ARBA00022827"/>
    </source>
</evidence>
<dbReference type="GO" id="GO:0033765">
    <property type="term" value="F:steroid dehydrogenase activity, acting on the CH-CH group of donors"/>
    <property type="evidence" value="ECO:0007669"/>
    <property type="project" value="UniProtKB-ARBA"/>
</dbReference>
<keyword evidence="2" id="KW-0285">Flavoprotein</keyword>
<evidence type="ECO:0000256" key="2">
    <source>
        <dbReference type="ARBA" id="ARBA00022630"/>
    </source>
</evidence>
<dbReference type="EMBL" id="ACCF01000054">
    <property type="protein sequence ID" value="EEF68949.1"/>
    <property type="molecule type" value="Genomic_DNA"/>
</dbReference>